<reference evidence="2" key="1">
    <citation type="journal article" date="2021" name="Nat. Commun.">
        <title>Genetic determinants of endophytism in the Arabidopsis root mycobiome.</title>
        <authorList>
            <person name="Mesny F."/>
            <person name="Miyauchi S."/>
            <person name="Thiergart T."/>
            <person name="Pickel B."/>
            <person name="Atanasova L."/>
            <person name="Karlsson M."/>
            <person name="Huettel B."/>
            <person name="Barry K.W."/>
            <person name="Haridas S."/>
            <person name="Chen C."/>
            <person name="Bauer D."/>
            <person name="Andreopoulos W."/>
            <person name="Pangilinan J."/>
            <person name="LaButti K."/>
            <person name="Riley R."/>
            <person name="Lipzen A."/>
            <person name="Clum A."/>
            <person name="Drula E."/>
            <person name="Henrissat B."/>
            <person name="Kohler A."/>
            <person name="Grigoriev I.V."/>
            <person name="Martin F.M."/>
            <person name="Hacquard S."/>
        </authorList>
    </citation>
    <scope>NUCLEOTIDE SEQUENCE</scope>
    <source>
        <strain evidence="2">MPI-CAGE-AT-0016</strain>
    </source>
</reference>
<evidence type="ECO:0000313" key="2">
    <source>
        <dbReference type="EMBL" id="KAH7376817.1"/>
    </source>
</evidence>
<comment type="caution">
    <text evidence="2">The sequence shown here is derived from an EMBL/GenBank/DDBJ whole genome shotgun (WGS) entry which is preliminary data.</text>
</comment>
<proteinExistence type="predicted"/>
<sequence length="206" mass="22425">MSPSREGGCAGRGLVWAGPPLLPFLPRLPRCRLPSCGRHSFHLPLKAAPSFPFPRVPTRGPARTSRVPAVRHLAVRGKALFPDAHGRRQASRSSSPLSRDRTCCCRLGMHREGRHSRSPHLIMLLSSSLPSASLSHRCANRPEGVRSPPRVGATSQTPSDIGLHPSPANQDVGPWVARGEGRPPPRSPRSCNHPSHLDTGPVRRRR</sequence>
<dbReference type="AlphaFoldDB" id="A0A8K0X9F1"/>
<protein>
    <submittedName>
        <fullName evidence="2">Uncharacterized protein</fullName>
    </submittedName>
</protein>
<name>A0A8K0X9F1_9PEZI</name>
<dbReference type="Proteomes" id="UP000813385">
    <property type="component" value="Unassembled WGS sequence"/>
</dbReference>
<evidence type="ECO:0000256" key="1">
    <source>
        <dbReference type="SAM" id="MobiDB-lite"/>
    </source>
</evidence>
<accession>A0A8K0X9F1</accession>
<dbReference type="EMBL" id="JAGPXD010000001">
    <property type="protein sequence ID" value="KAH7376817.1"/>
    <property type="molecule type" value="Genomic_DNA"/>
</dbReference>
<feature type="region of interest" description="Disordered" evidence="1">
    <location>
        <begin position="134"/>
        <end position="206"/>
    </location>
</feature>
<organism evidence="2 3">
    <name type="scientific">Plectosphaerella cucumerina</name>
    <dbReference type="NCBI Taxonomy" id="40658"/>
    <lineage>
        <taxon>Eukaryota</taxon>
        <taxon>Fungi</taxon>
        <taxon>Dikarya</taxon>
        <taxon>Ascomycota</taxon>
        <taxon>Pezizomycotina</taxon>
        <taxon>Sordariomycetes</taxon>
        <taxon>Hypocreomycetidae</taxon>
        <taxon>Glomerellales</taxon>
        <taxon>Plectosphaerellaceae</taxon>
        <taxon>Plectosphaerella</taxon>
    </lineage>
</organism>
<evidence type="ECO:0000313" key="3">
    <source>
        <dbReference type="Proteomes" id="UP000813385"/>
    </source>
</evidence>
<keyword evidence="3" id="KW-1185">Reference proteome</keyword>
<gene>
    <name evidence="2" type="ORF">B0T11DRAFT_24205</name>
</gene>